<evidence type="ECO:0000256" key="9">
    <source>
        <dbReference type="RuleBase" id="RU362045"/>
    </source>
</evidence>
<dbReference type="FunFam" id="3.40.50.2000:FF:000024">
    <property type="entry name" value="Trehalose-6-phosphate synthase"/>
    <property type="match status" value="1"/>
</dbReference>
<evidence type="ECO:0000313" key="10">
    <source>
        <dbReference type="EMBL" id="GHE33048.1"/>
    </source>
</evidence>
<comment type="pathway">
    <text evidence="1 9">Glycan biosynthesis; trehalose biosynthesis.</text>
</comment>
<evidence type="ECO:0000256" key="2">
    <source>
        <dbReference type="ARBA" id="ARBA00008799"/>
    </source>
</evidence>
<evidence type="ECO:0000256" key="4">
    <source>
        <dbReference type="ARBA" id="ARBA00012538"/>
    </source>
</evidence>
<dbReference type="PANTHER" id="PTHR10788">
    <property type="entry name" value="TREHALOSE-6-PHOSPHATE SYNTHASE"/>
    <property type="match status" value="1"/>
</dbReference>
<evidence type="ECO:0000256" key="3">
    <source>
        <dbReference type="ARBA" id="ARBA00011881"/>
    </source>
</evidence>
<dbReference type="OrthoDB" id="9815690at2"/>
<reference evidence="10" key="1">
    <citation type="journal article" date="2014" name="Int. J. Syst. Evol. Microbiol.">
        <title>Complete genome sequence of Corynebacterium casei LMG S-19264T (=DSM 44701T), isolated from a smear-ripened cheese.</title>
        <authorList>
            <consortium name="US DOE Joint Genome Institute (JGI-PGF)"/>
            <person name="Walter F."/>
            <person name="Albersmeier A."/>
            <person name="Kalinowski J."/>
            <person name="Ruckert C."/>
        </authorList>
    </citation>
    <scope>NUCLEOTIDE SEQUENCE</scope>
    <source>
        <strain evidence="10">KCTC 32020</strain>
    </source>
</reference>
<dbReference type="Pfam" id="PF00982">
    <property type="entry name" value="Glyco_transf_20"/>
    <property type="match status" value="1"/>
</dbReference>
<keyword evidence="6 9" id="KW-0328">Glycosyltransferase</keyword>
<dbReference type="CDD" id="cd03788">
    <property type="entry name" value="GT20_TPS"/>
    <property type="match status" value="1"/>
</dbReference>
<comment type="catalytic activity">
    <reaction evidence="8 9">
        <text>D-glucose 6-phosphate + UDP-alpha-D-glucose = alpha,alpha-trehalose 6-phosphate + UDP + H(+)</text>
        <dbReference type="Rhea" id="RHEA:18889"/>
        <dbReference type="ChEBI" id="CHEBI:15378"/>
        <dbReference type="ChEBI" id="CHEBI:58223"/>
        <dbReference type="ChEBI" id="CHEBI:58429"/>
        <dbReference type="ChEBI" id="CHEBI:58885"/>
        <dbReference type="ChEBI" id="CHEBI:61548"/>
        <dbReference type="EC" id="2.4.1.15"/>
    </reaction>
</comment>
<dbReference type="InterPro" id="IPR001830">
    <property type="entry name" value="Glyco_trans_20"/>
</dbReference>
<gene>
    <name evidence="10" type="primary">ostA</name>
    <name evidence="10" type="ORF">GCM10007167_13910</name>
</gene>
<keyword evidence="7 9" id="KW-0808">Transferase</keyword>
<dbReference type="AlphaFoldDB" id="A0A918Z154"/>
<comment type="similarity">
    <text evidence="2 9">Belongs to the glycosyltransferase 20 family.</text>
</comment>
<comment type="subunit">
    <text evidence="3 9">Homotetramer.</text>
</comment>
<evidence type="ECO:0000313" key="11">
    <source>
        <dbReference type="Proteomes" id="UP000636453"/>
    </source>
</evidence>
<dbReference type="GO" id="GO:0005992">
    <property type="term" value="P:trehalose biosynthetic process"/>
    <property type="evidence" value="ECO:0007669"/>
    <property type="project" value="UniProtKB-UniRule"/>
</dbReference>
<dbReference type="Gene3D" id="3.40.50.2000">
    <property type="entry name" value="Glycogen Phosphorylase B"/>
    <property type="match status" value="2"/>
</dbReference>
<proteinExistence type="inferred from homology"/>
<dbReference type="EMBL" id="BNCF01000006">
    <property type="protein sequence ID" value="GHE33048.1"/>
    <property type="molecule type" value="Genomic_DNA"/>
</dbReference>
<sequence length="483" mass="54336">MSRLVIVSNRVAVPGESRAGGLAVALRAALAETGGLWFGWSGKIDPDRSGFVREQSEGNIRYVTMDLSRRDHEDYYNGFANRTLWPLLHFRMDLVDYSRETYAGYLRVNALFAEKLAPLLADDDIVWVHDYHLIPLAKLLREKGVRARLGFFLHVPMPSSDLLAALPDHRRLFEGLSQYDLVGFQTDRDLERFQDYVRLFGGGRVVEPGVLEAPGGRRLRAGAFPISIDTAHIARQAEAAVGKASVKRLQASLANRALAIGVDRLDYSKGLPERFRAFERFLKRHPQHVGRLTFLQIAPVSRGEVAEYRSLRNELEQLAGHINGSHAEPDWTPVRYVNRNYPHPTLTGFYRLAQVGLVTPLRDGMNLVAKEFVASQNPDDPGVLVLSTFAGAARELDAALLVNPFDIDGVADAIARALLMPRAERRERWLAMMKKLLAHDITHWRRSFLDALRDAERQFDFDPLIVAPRWNGSSRSISAARTM</sequence>
<accession>A0A918Z154</accession>
<dbReference type="Proteomes" id="UP000636453">
    <property type="component" value="Unassembled WGS sequence"/>
</dbReference>
<evidence type="ECO:0000256" key="6">
    <source>
        <dbReference type="ARBA" id="ARBA00022676"/>
    </source>
</evidence>
<evidence type="ECO:0000256" key="8">
    <source>
        <dbReference type="ARBA" id="ARBA00048039"/>
    </source>
</evidence>
<dbReference type="SUPFAM" id="SSF53756">
    <property type="entry name" value="UDP-Glycosyltransferase/glycogen phosphorylase"/>
    <property type="match status" value="1"/>
</dbReference>
<dbReference type="EC" id="2.4.1.15" evidence="4 9"/>
<dbReference type="PANTHER" id="PTHR10788:SF106">
    <property type="entry name" value="BCDNA.GH08860"/>
    <property type="match status" value="1"/>
</dbReference>
<dbReference type="InterPro" id="IPR012766">
    <property type="entry name" value="Trehalose_OtsA"/>
</dbReference>
<dbReference type="NCBIfam" id="TIGR02400">
    <property type="entry name" value="trehalose_OtsA"/>
    <property type="match status" value="1"/>
</dbReference>
<keyword evidence="11" id="KW-1185">Reference proteome</keyword>
<dbReference type="GO" id="GO:0003825">
    <property type="term" value="F:alpha,alpha-trehalose-phosphate synthase (UDP-forming) activity"/>
    <property type="evidence" value="ECO:0007669"/>
    <property type="project" value="UniProtKB-UniRule"/>
</dbReference>
<evidence type="ECO:0000256" key="5">
    <source>
        <dbReference type="ARBA" id="ARBA00018539"/>
    </source>
</evidence>
<organism evidence="10 11">
    <name type="scientific">Vulcaniibacterium thermophilum</name>
    <dbReference type="NCBI Taxonomy" id="1169913"/>
    <lineage>
        <taxon>Bacteria</taxon>
        <taxon>Pseudomonadati</taxon>
        <taxon>Pseudomonadota</taxon>
        <taxon>Gammaproteobacteria</taxon>
        <taxon>Lysobacterales</taxon>
        <taxon>Lysobacteraceae</taxon>
        <taxon>Vulcaniibacterium</taxon>
    </lineage>
</organism>
<evidence type="ECO:0000256" key="7">
    <source>
        <dbReference type="ARBA" id="ARBA00022679"/>
    </source>
</evidence>
<evidence type="ECO:0000256" key="1">
    <source>
        <dbReference type="ARBA" id="ARBA00005199"/>
    </source>
</evidence>
<comment type="caution">
    <text evidence="10">The sequence shown here is derived from an EMBL/GenBank/DDBJ whole genome shotgun (WGS) entry which is preliminary data.</text>
</comment>
<protein>
    <recommendedName>
        <fullName evidence="5 9">Trehalose-6-phosphate synthase</fullName>
        <ecNumber evidence="4 9">2.4.1.15</ecNumber>
    </recommendedName>
    <alternativeName>
        <fullName evidence="9">Osmoregulatory trehalose synthesis protein A</fullName>
    </alternativeName>
    <alternativeName>
        <fullName evidence="9">UDP-glucose-glucosephosphate glucosyltransferase</fullName>
    </alternativeName>
</protein>
<reference evidence="10" key="2">
    <citation type="submission" date="2020-09" db="EMBL/GenBank/DDBJ databases">
        <authorList>
            <person name="Sun Q."/>
            <person name="Kim S."/>
        </authorList>
    </citation>
    <scope>NUCLEOTIDE SEQUENCE</scope>
    <source>
        <strain evidence="10">KCTC 32020</strain>
    </source>
</reference>
<comment type="function">
    <text evidence="9">Probably involved in the osmoprotection via the biosynthesis of trehalose. Catalyzes the transfer of glucose from UDP-alpha-D-glucose (UDP-Glc) to D-glucose 6-phosphate (Glc-6-P) to form trehalose-6-phosphate. Acts with retention of the anomeric configuration of the UDP-sugar donor.</text>
</comment>
<name>A0A918Z154_9GAMM</name>